<name>A0A1J1E8D6_9FLAO</name>
<evidence type="ECO:0000313" key="3">
    <source>
        <dbReference type="EMBL" id="BAV94195.1"/>
    </source>
</evidence>
<dbReference type="Pfam" id="PF03382">
    <property type="entry name" value="DUF285"/>
    <property type="match status" value="1"/>
</dbReference>
<dbReference type="OrthoDB" id="9813840at2"/>
<dbReference type="NCBIfam" id="TIGR02167">
    <property type="entry name" value="Liste_lipo_26"/>
    <property type="match status" value="5"/>
</dbReference>
<evidence type="ECO:0000259" key="2">
    <source>
        <dbReference type="PROSITE" id="PS50093"/>
    </source>
</evidence>
<dbReference type="Proteomes" id="UP000243197">
    <property type="component" value="Chromosome"/>
</dbReference>
<reference evidence="3 4" key="1">
    <citation type="submission" date="2014-03" db="EMBL/GenBank/DDBJ databases">
        <title>complete genome sequence of Flavobacteriaceae bacterium JBKA-6.</title>
        <authorList>
            <person name="Takano T."/>
            <person name="Nakamura Y."/>
            <person name="Takuma S."/>
            <person name="Yasuike M."/>
            <person name="Matsuyama T."/>
            <person name="Sakai T."/>
            <person name="Fujiwara A."/>
            <person name="Kimoto K."/>
            <person name="Fukuda Y."/>
            <person name="Kondo H."/>
            <person name="Hirono I."/>
            <person name="Nakayasu C."/>
        </authorList>
    </citation>
    <scope>NUCLEOTIDE SEQUENCE [LARGE SCALE GENOMIC DNA]</scope>
    <source>
        <strain evidence="3 4">JBKA-6</strain>
    </source>
</reference>
<organism evidence="3 4">
    <name type="scientific">Ichthyobacterium seriolicida</name>
    <dbReference type="NCBI Taxonomy" id="242600"/>
    <lineage>
        <taxon>Bacteria</taxon>
        <taxon>Pseudomonadati</taxon>
        <taxon>Bacteroidota</taxon>
        <taxon>Flavobacteriia</taxon>
        <taxon>Flavobacteriales</taxon>
        <taxon>Ichthyobacteriaceae</taxon>
        <taxon>Ichthyobacterium</taxon>
    </lineage>
</organism>
<evidence type="ECO:0000256" key="1">
    <source>
        <dbReference type="SAM" id="MobiDB-lite"/>
    </source>
</evidence>
<dbReference type="AlphaFoldDB" id="A0A1J1E8D6"/>
<dbReference type="InterPro" id="IPR000601">
    <property type="entry name" value="PKD_dom"/>
</dbReference>
<accession>A0A1J1E8D6</accession>
<dbReference type="PROSITE" id="PS50093">
    <property type="entry name" value="PKD"/>
    <property type="match status" value="1"/>
</dbReference>
<feature type="compositionally biased region" description="Polar residues" evidence="1">
    <location>
        <begin position="402"/>
        <end position="427"/>
    </location>
</feature>
<evidence type="ECO:0000313" key="4">
    <source>
        <dbReference type="Proteomes" id="UP000243197"/>
    </source>
</evidence>
<sequence>MSFSIDKPDNVKANISTSIDEGNSSISISLTELSYYDLEKIKSIVPSIQISKSASISDNSKNIDLSTIPTEALKYTVTAGNGETRDYTVNITHKLKKFISKWNLGANQQIKLPIYDGGDYDFTVDWGDGTKQTVTSHTKASHGYQTGGDKTITITGKIEGFNFGKVPGSKDKILEISDWGDLKLGNSISYTYTYRVSQDQNQTNPRTETVTMIAGCFQECYNLVTLPAEAPNLEEVTNMSSMFSRAEKFNSDISKWDVSKVTNMSQMFSGATKFNSDISKWNVSKVTNMSSMFSSATKFNSDISKWDVSKVTNMSQMFSGAIAFNQDIGSWNVSNVTDMIGMFNYAIVFNQNIGSWNVSNVTNMLSMFSNATAFNQNLSSWNVPSSTSMEYMFRNSGMPYSDSDSNTANSRHPNLNQHEYQDLNNIN</sequence>
<protein>
    <recommendedName>
        <fullName evidence="2">PKD domain-containing protein</fullName>
    </recommendedName>
</protein>
<proteinExistence type="predicted"/>
<keyword evidence="4" id="KW-1185">Reference proteome</keyword>
<dbReference type="Gene3D" id="2.60.40.2340">
    <property type="match status" value="1"/>
</dbReference>
<dbReference type="KEGG" id="ise:JBKA6_0182"/>
<feature type="domain" description="PKD" evidence="2">
    <location>
        <begin position="117"/>
        <end position="155"/>
    </location>
</feature>
<dbReference type="InterPro" id="IPR011889">
    <property type="entry name" value="Liste_lipo_26"/>
</dbReference>
<gene>
    <name evidence="3" type="ORF">JBKA6_0182</name>
</gene>
<dbReference type="EMBL" id="AP014564">
    <property type="protein sequence ID" value="BAV94195.1"/>
    <property type="molecule type" value="Genomic_DNA"/>
</dbReference>
<feature type="region of interest" description="Disordered" evidence="1">
    <location>
        <begin position="400"/>
        <end position="427"/>
    </location>
</feature>
<dbReference type="InterPro" id="IPR005046">
    <property type="entry name" value="DUF285"/>
</dbReference>
<dbReference type="RefSeq" id="WP_096684899.1">
    <property type="nucleotide sequence ID" value="NZ_AP014564.1"/>
</dbReference>